<accession>A0A2T9Z4J7</accession>
<dbReference type="EMBL" id="MBFT01000032">
    <property type="protein sequence ID" value="PVU99535.1"/>
    <property type="molecule type" value="Genomic_DNA"/>
</dbReference>
<dbReference type="Proteomes" id="UP000245699">
    <property type="component" value="Unassembled WGS sequence"/>
</dbReference>
<protein>
    <recommendedName>
        <fullName evidence="4">Trafficking protein particle complex subunit 11 domain-containing protein</fullName>
    </recommendedName>
</protein>
<dbReference type="EMBL" id="MBFT01000002">
    <property type="protein sequence ID" value="PVV00227.1"/>
    <property type="molecule type" value="Genomic_DNA"/>
</dbReference>
<proteinExistence type="predicted"/>
<organism evidence="1 3">
    <name type="scientific">Furculomyces boomerangus</name>
    <dbReference type="NCBI Taxonomy" id="61424"/>
    <lineage>
        <taxon>Eukaryota</taxon>
        <taxon>Fungi</taxon>
        <taxon>Fungi incertae sedis</taxon>
        <taxon>Zoopagomycota</taxon>
        <taxon>Kickxellomycotina</taxon>
        <taxon>Harpellomycetes</taxon>
        <taxon>Harpellales</taxon>
        <taxon>Harpellaceae</taxon>
        <taxon>Furculomyces</taxon>
    </lineage>
</organism>
<dbReference type="PANTHER" id="PTHR14374">
    <property type="entry name" value="FOIE GRAS"/>
    <property type="match status" value="1"/>
</dbReference>
<gene>
    <name evidence="2" type="ORF">BB559_000023</name>
    <name evidence="1" type="ORF">BB559_000645</name>
</gene>
<comment type="caution">
    <text evidence="1">The sequence shown here is derived from an EMBL/GenBank/DDBJ whole genome shotgun (WGS) entry which is preliminary data.</text>
</comment>
<dbReference type="PANTHER" id="PTHR14374:SF0">
    <property type="entry name" value="TRAFFICKING PROTEIN PARTICLE COMPLEX SUBUNIT 11"/>
    <property type="match status" value="1"/>
</dbReference>
<reference evidence="1 3" key="1">
    <citation type="journal article" date="2018" name="MBio">
        <title>Comparative Genomics Reveals the Core Gene Toolbox for the Fungus-Insect Symbiosis.</title>
        <authorList>
            <person name="Wang Y."/>
            <person name="Stata M."/>
            <person name="Wang W."/>
            <person name="Stajich J.E."/>
            <person name="White M.M."/>
            <person name="Moncalvo J.M."/>
        </authorList>
    </citation>
    <scope>NUCLEOTIDE SEQUENCE [LARGE SCALE GENOMIC DNA]</scope>
    <source>
        <strain evidence="1 3">AUS-77-4</strain>
    </source>
</reference>
<dbReference type="STRING" id="61424.A0A2T9Z4J7"/>
<sequence length="1009" mass="115598">MDNYQTFPLTFSHYFFPVLGVYGNPTTNLQTSYGRQVAKTLLNHFAQAPPSLNNLSKLWFPQEQYWNISEMGNEIPFFYSSNIDNTNSNELILDETWIIKFQAEPATIISFHELSAGSDSIVSAIQNINQTSRVSHTAVIVVDQKTYENADAMIVEILKRSGIDSKHLAVSRPGNKAYIDEFLQNLEADLWDDAISHYKSKITKRNSKITFQQSLLQNEDINSGNEVNARSSKNVNSDNSWFYYGRGKLIRHYIKQSYYAECCNESELKKWCIKEAYRQTQTYIKEVAYRHKKIQSSDSDEYIFHNKNWCEAINIMNILCVRMEREAIKERQDSPRVQHLENMIRVLDVSTMNVPYYWWYILCQSLESLLPLSSVALKSVTGVTPATTLETIDHRLLEIAPVHPKHIGAIHYSIAVMLIECAQEMQKAQKTEFNAFYGAELRTTTNSSIWNRALLHLTESESYYANKLWSLRLDSMIGRCLINIGSVDSGIKKLKLAVNAYREKRWFGLMKEVLEIIIPKSFKESKVLSLLEYSSLTKSKYCTEEYMKILDSEDIFLEIDMSKFSHILECNIEFLNSDIPDSKNSVLQATFCSKLGQNIKLSEILFEFEPELPSKLLIENIDLGEQLKLEQVITVPPKHSEIRITKIVAKCKGEKGEINFFWEFSKKDRRAVWLYCLQKTPVDFEFSNKTLLGQAFEGEKFPVELVVHNNSLETIKSAIVVLKLYDKNTNTLLKTKNHDVGTLSPKEHLELIIDLELPFDMPKTGLMLYGVLTSVSENNKSFIFEDNTTISVLNPLVVMCKQEYNSIKVEVYNSSNDTLEIEISDTGKFVLGPSISYIYFTNNDTKTLMVSCKRIHVGNLEFYGFKRNYELLVDPLPSTLSVDLVCNPATTVGKPTQLVYKVSNFTKYSARLIAEMFPVENAVFSGNKRLSFRLLPGQVKELVYTVVFLTCKTLLPRFQVSIASKIPPTLPKQKTDITNPNVIFVSHEQNKLENGIVRNDRKTILVLPG</sequence>
<dbReference type="AlphaFoldDB" id="A0A2T9Z4J7"/>
<evidence type="ECO:0000313" key="1">
    <source>
        <dbReference type="EMBL" id="PVU99535.1"/>
    </source>
</evidence>
<name>A0A2T9Z4J7_9FUNG</name>
<keyword evidence="3" id="KW-1185">Reference proteome</keyword>
<evidence type="ECO:0000313" key="3">
    <source>
        <dbReference type="Proteomes" id="UP000245699"/>
    </source>
</evidence>
<dbReference type="OrthoDB" id="5537882at2759"/>
<evidence type="ECO:0000313" key="2">
    <source>
        <dbReference type="EMBL" id="PVV00227.1"/>
    </source>
</evidence>
<evidence type="ECO:0008006" key="4">
    <source>
        <dbReference type="Google" id="ProtNLM"/>
    </source>
</evidence>